<gene>
    <name evidence="1" type="ORF">EAH78_14275</name>
</gene>
<protein>
    <submittedName>
        <fullName evidence="1">Uncharacterized protein</fullName>
    </submittedName>
</protein>
<comment type="caution">
    <text evidence="1">The sequence shown here is derived from an EMBL/GenBank/DDBJ whole genome shotgun (WGS) entry which is preliminary data.</text>
</comment>
<proteinExistence type="predicted"/>
<organism evidence="1 2">
    <name type="scientific">Pseudomonas arsenicoxydans</name>
    <dbReference type="NCBI Taxonomy" id="702115"/>
    <lineage>
        <taxon>Bacteria</taxon>
        <taxon>Pseudomonadati</taxon>
        <taxon>Pseudomonadota</taxon>
        <taxon>Gammaproteobacteria</taxon>
        <taxon>Pseudomonadales</taxon>
        <taxon>Pseudomonadaceae</taxon>
        <taxon>Pseudomonas</taxon>
    </lineage>
</organism>
<name>A0A502HW63_9PSED</name>
<dbReference type="RefSeq" id="WP_140668101.1">
    <property type="nucleotide sequence ID" value="NZ_RCZE01000006.1"/>
</dbReference>
<sequence length="68" mass="7563">MRKPYGLTDDDLNDLERVRDSIALVCALAHQANDPGMYRPQMLAAFLDGISGDLNRVIRSATTTQTRI</sequence>
<evidence type="ECO:0000313" key="1">
    <source>
        <dbReference type="EMBL" id="TPG77360.1"/>
    </source>
</evidence>
<reference evidence="1 2" key="1">
    <citation type="journal article" date="2019" name="Environ. Microbiol.">
        <title>Species interactions and distinct microbial communities in high Arctic permafrost affected cryosols are associated with the CH4 and CO2 gas fluxes.</title>
        <authorList>
            <person name="Altshuler I."/>
            <person name="Hamel J."/>
            <person name="Turney S."/>
            <person name="Magnuson E."/>
            <person name="Levesque R."/>
            <person name="Greer C."/>
            <person name="Whyte L.G."/>
        </authorList>
    </citation>
    <scope>NUCLEOTIDE SEQUENCE [LARGE SCALE GENOMIC DNA]</scope>
    <source>
        <strain evidence="1 2">E3</strain>
    </source>
</reference>
<dbReference type="Proteomes" id="UP000317933">
    <property type="component" value="Unassembled WGS sequence"/>
</dbReference>
<evidence type="ECO:0000313" key="2">
    <source>
        <dbReference type="Proteomes" id="UP000317933"/>
    </source>
</evidence>
<dbReference type="AlphaFoldDB" id="A0A502HW63"/>
<accession>A0A502HW63</accession>
<dbReference type="EMBL" id="RCZE01000006">
    <property type="protein sequence ID" value="TPG77360.1"/>
    <property type="molecule type" value="Genomic_DNA"/>
</dbReference>